<feature type="signal peptide" evidence="2">
    <location>
        <begin position="1"/>
        <end position="29"/>
    </location>
</feature>
<dbReference type="PROSITE" id="PS50093">
    <property type="entry name" value="PKD"/>
    <property type="match status" value="1"/>
</dbReference>
<feature type="region of interest" description="Disordered" evidence="1">
    <location>
        <begin position="387"/>
        <end position="406"/>
    </location>
</feature>
<organism evidence="3 4">
    <name type="scientific">Marilutibacter maris</name>
    <dbReference type="NCBI Taxonomy" id="1605891"/>
    <lineage>
        <taxon>Bacteria</taxon>
        <taxon>Pseudomonadati</taxon>
        <taxon>Pseudomonadota</taxon>
        <taxon>Gammaproteobacteria</taxon>
        <taxon>Lysobacterales</taxon>
        <taxon>Lysobacteraceae</taxon>
        <taxon>Marilutibacter</taxon>
    </lineage>
</organism>
<reference evidence="3 4" key="1">
    <citation type="submission" date="2019-10" db="EMBL/GenBank/DDBJ databases">
        <title>Lysobacter alkalisoli sp. nov., isolated from saline-alkaline soil.</title>
        <authorList>
            <person name="Sun J.-Q."/>
        </authorList>
    </citation>
    <scope>NUCLEOTIDE SEQUENCE [LARGE SCALE GENOMIC DNA]</scope>
    <source>
        <strain evidence="3 4">KCTC 42381</strain>
    </source>
</reference>
<dbReference type="SMART" id="SM00089">
    <property type="entry name" value="PKD"/>
    <property type="match status" value="1"/>
</dbReference>
<dbReference type="InterPro" id="IPR008979">
    <property type="entry name" value="Galactose-bd-like_sf"/>
</dbReference>
<evidence type="ECO:0000256" key="1">
    <source>
        <dbReference type="SAM" id="MobiDB-lite"/>
    </source>
</evidence>
<dbReference type="Gene3D" id="3.20.20.80">
    <property type="entry name" value="Glycosidases"/>
    <property type="match status" value="1"/>
</dbReference>
<accession>A0A508AVI0</accession>
<feature type="compositionally biased region" description="Polar residues" evidence="1">
    <location>
        <begin position="387"/>
        <end position="397"/>
    </location>
</feature>
<dbReference type="InterPro" id="IPR000421">
    <property type="entry name" value="FA58C"/>
</dbReference>
<dbReference type="CDD" id="cd00146">
    <property type="entry name" value="PKD"/>
    <property type="match status" value="1"/>
</dbReference>
<evidence type="ECO:0000313" key="4">
    <source>
        <dbReference type="Proteomes" id="UP000320431"/>
    </source>
</evidence>
<evidence type="ECO:0000256" key="2">
    <source>
        <dbReference type="SAM" id="SignalP"/>
    </source>
</evidence>
<proteinExistence type="predicted"/>
<keyword evidence="2" id="KW-0732">Signal</keyword>
<dbReference type="Proteomes" id="UP000320431">
    <property type="component" value="Unassembled WGS sequence"/>
</dbReference>
<comment type="caution">
    <text evidence="3">The sequence shown here is derived from an EMBL/GenBank/DDBJ whole genome shotgun (WGS) entry which is preliminary data.</text>
</comment>
<evidence type="ECO:0000313" key="3">
    <source>
        <dbReference type="EMBL" id="KAB8195588.1"/>
    </source>
</evidence>
<dbReference type="InterPro" id="IPR035986">
    <property type="entry name" value="PKD_dom_sf"/>
</dbReference>
<dbReference type="GO" id="GO:0005975">
    <property type="term" value="P:carbohydrate metabolic process"/>
    <property type="evidence" value="ECO:0007669"/>
    <property type="project" value="InterPro"/>
</dbReference>
<dbReference type="PROSITE" id="PS51910">
    <property type="entry name" value="GH18_2"/>
    <property type="match status" value="1"/>
</dbReference>
<dbReference type="InterPro" id="IPR022409">
    <property type="entry name" value="PKD/Chitinase_dom"/>
</dbReference>
<dbReference type="Gene3D" id="2.60.120.260">
    <property type="entry name" value="Galactose-binding domain-like"/>
    <property type="match status" value="1"/>
</dbReference>
<dbReference type="PROSITE" id="PS50022">
    <property type="entry name" value="FA58C_3"/>
    <property type="match status" value="1"/>
</dbReference>
<dbReference type="SUPFAM" id="SSF51445">
    <property type="entry name" value="(Trans)glycosidases"/>
    <property type="match status" value="1"/>
</dbReference>
<dbReference type="Pfam" id="PF18911">
    <property type="entry name" value="PKD_4"/>
    <property type="match status" value="1"/>
</dbReference>
<dbReference type="Gene3D" id="2.60.40.10">
    <property type="entry name" value="Immunoglobulins"/>
    <property type="match status" value="1"/>
</dbReference>
<dbReference type="InterPro" id="IPR000601">
    <property type="entry name" value="PKD_dom"/>
</dbReference>
<dbReference type="Pfam" id="PF22633">
    <property type="entry name" value="F5_F8_type_C_2"/>
    <property type="match status" value="1"/>
</dbReference>
<feature type="chain" id="PRO_5043927038" evidence="2">
    <location>
        <begin position="30"/>
        <end position="516"/>
    </location>
</feature>
<protein>
    <submittedName>
        <fullName evidence="3">PKD domain-containing protein</fullName>
    </submittedName>
</protein>
<name>A0A508AVI0_9GAMM</name>
<dbReference type="AlphaFoldDB" id="A0A508AVI0"/>
<gene>
    <name evidence="3" type="ORF">FKV24_005230</name>
</gene>
<dbReference type="InterPro" id="IPR001223">
    <property type="entry name" value="Glyco_hydro18_cat"/>
</dbReference>
<dbReference type="SUPFAM" id="SSF49785">
    <property type="entry name" value="Galactose-binding domain-like"/>
    <property type="match status" value="1"/>
</dbReference>
<dbReference type="RefSeq" id="WP_141481624.1">
    <property type="nucleotide sequence ID" value="NZ_VICD02000071.1"/>
</dbReference>
<dbReference type="InterPro" id="IPR017853">
    <property type="entry name" value="GH"/>
</dbReference>
<sequence>MFDRNPLLRGAWLVAASFGLGLVSPSASADSAVYGGGPFYNGGQAVMDDLRGSGFTTVILFGVHVHANGDLHYNNDPIITDGTYIGDPGWPSRLATLKQAPTSVTRIEASVGGWGTGDFQNIKDLIAAQGTGPDSVLYRNFQTLKQITGADAIDFDDESTYDLASSTQFGNMLWELGYSITLAPYTNMGYWQSLASNLSGKVDGIHLQAYDGGAGNNPSTWSNALGMTVDPGLWSRHGSGCASGDSPATVQSKMSNWKNSAGIVGGFIWLYDDIQACWAQGTSADYANAINVAVGANAPPQASFQASVNGLSVDFSDTSSDSDGSIVSRHWTFGDGGTSTSATPSHAYASAGSYTVTLTVTDDDGASASRTDTLVVGAANLALNRPATGSASCNSSESPDKAVNGSVSGGNGDKFCSLAGSKWLRVDLGVSQSVGQFVVKHAGAGGESTAWNTRGYDIQVSGNGSKWTTVVSVGDNTASVVSHPIQPVTARYVRLNIATPTQNGDPAARIYEFEVY</sequence>
<dbReference type="EMBL" id="VICD02000071">
    <property type="protein sequence ID" value="KAB8195588.1"/>
    <property type="molecule type" value="Genomic_DNA"/>
</dbReference>
<dbReference type="InterPro" id="IPR013783">
    <property type="entry name" value="Ig-like_fold"/>
</dbReference>
<dbReference type="SUPFAM" id="SSF49299">
    <property type="entry name" value="PKD domain"/>
    <property type="match status" value="1"/>
</dbReference>